<dbReference type="PANTHER" id="PTHR30349">
    <property type="entry name" value="PHAGE INTEGRASE-RELATED"/>
    <property type="match status" value="1"/>
</dbReference>
<evidence type="ECO:0000256" key="2">
    <source>
        <dbReference type="ARBA" id="ARBA00006657"/>
    </source>
</evidence>
<dbReference type="PANTHER" id="PTHR30349:SF81">
    <property type="entry name" value="TYROSINE RECOMBINASE XERC"/>
    <property type="match status" value="1"/>
</dbReference>
<dbReference type="InterPro" id="IPR044068">
    <property type="entry name" value="CB"/>
</dbReference>
<dbReference type="InterPro" id="IPR011010">
    <property type="entry name" value="DNA_brk_join_enz"/>
</dbReference>
<evidence type="ECO:0000256" key="7">
    <source>
        <dbReference type="ARBA" id="ARBA00022908"/>
    </source>
</evidence>
<evidence type="ECO:0000256" key="9">
    <source>
        <dbReference type="ARBA" id="ARBA00023172"/>
    </source>
</evidence>
<comment type="caution">
    <text evidence="14">The sequence shown here is derived from an EMBL/GenBank/DDBJ whole genome shotgun (WGS) entry which is preliminary data.</text>
</comment>
<evidence type="ECO:0000313" key="15">
    <source>
        <dbReference type="Proteomes" id="UP000281474"/>
    </source>
</evidence>
<evidence type="ECO:0000313" key="14">
    <source>
        <dbReference type="EMBL" id="RLV60278.1"/>
    </source>
</evidence>
<dbReference type="RefSeq" id="WP_121838433.1">
    <property type="nucleotide sequence ID" value="NZ_ML014767.1"/>
</dbReference>
<evidence type="ECO:0000256" key="10">
    <source>
        <dbReference type="ARBA" id="ARBA00023306"/>
    </source>
</evidence>
<gene>
    <name evidence="11 14" type="primary">xerC</name>
    <name evidence="14" type="ORF">D5018_07745</name>
</gene>
<dbReference type="Pfam" id="PF02899">
    <property type="entry name" value="Phage_int_SAM_1"/>
    <property type="match status" value="1"/>
</dbReference>
<evidence type="ECO:0000259" key="13">
    <source>
        <dbReference type="PROSITE" id="PS51900"/>
    </source>
</evidence>
<feature type="domain" description="Tyr recombinase" evidence="12">
    <location>
        <begin position="109"/>
        <end position="288"/>
    </location>
</feature>
<dbReference type="PROSITE" id="PS51898">
    <property type="entry name" value="TYR_RECOMBINASE"/>
    <property type="match status" value="1"/>
</dbReference>
<dbReference type="SUPFAM" id="SSF56349">
    <property type="entry name" value="DNA breaking-rejoining enzymes"/>
    <property type="match status" value="1"/>
</dbReference>
<dbReference type="AlphaFoldDB" id="A0A3L8Q0G0"/>
<keyword evidence="10 11" id="KW-0131">Cell cycle</keyword>
<keyword evidence="4 11" id="KW-0963">Cytoplasm</keyword>
<evidence type="ECO:0000259" key="12">
    <source>
        <dbReference type="PROSITE" id="PS51898"/>
    </source>
</evidence>
<dbReference type="Gene3D" id="1.10.443.10">
    <property type="entry name" value="Intergrase catalytic core"/>
    <property type="match status" value="1"/>
</dbReference>
<dbReference type="InterPro" id="IPR011931">
    <property type="entry name" value="Recomb_XerC"/>
</dbReference>
<dbReference type="Pfam" id="PF00589">
    <property type="entry name" value="Phage_integrase"/>
    <property type="match status" value="1"/>
</dbReference>
<dbReference type="EMBL" id="QZEI01000018">
    <property type="protein sequence ID" value="RLV60278.1"/>
    <property type="molecule type" value="Genomic_DNA"/>
</dbReference>
<feature type="active site" evidence="11">
    <location>
        <position position="148"/>
    </location>
</feature>
<comment type="similarity">
    <text evidence="2 11">Belongs to the 'phage' integrase family. XerC subfamily.</text>
</comment>
<dbReference type="InterPro" id="IPR002104">
    <property type="entry name" value="Integrase_catalytic"/>
</dbReference>
<feature type="active site" evidence="11">
    <location>
        <position position="172"/>
    </location>
</feature>
<keyword evidence="6 11" id="KW-0159">Chromosome partition</keyword>
<dbReference type="SUPFAM" id="SSF47823">
    <property type="entry name" value="lambda integrase-like, N-terminal domain"/>
    <property type="match status" value="1"/>
</dbReference>
<organism evidence="14 15">
    <name type="scientific">Parashewanella curva</name>
    <dbReference type="NCBI Taxonomy" id="2338552"/>
    <lineage>
        <taxon>Bacteria</taxon>
        <taxon>Pseudomonadati</taxon>
        <taxon>Pseudomonadota</taxon>
        <taxon>Gammaproteobacteria</taxon>
        <taxon>Alteromonadales</taxon>
        <taxon>Shewanellaceae</taxon>
        <taxon>Parashewanella</taxon>
    </lineage>
</organism>
<keyword evidence="5 11" id="KW-0132">Cell division</keyword>
<name>A0A3L8Q0G0_9GAMM</name>
<accession>A0A3L8Q0G0</accession>
<evidence type="ECO:0000256" key="4">
    <source>
        <dbReference type="ARBA" id="ARBA00022490"/>
    </source>
</evidence>
<feature type="domain" description="Core-binding (CB)" evidence="13">
    <location>
        <begin position="4"/>
        <end position="88"/>
    </location>
</feature>
<dbReference type="GO" id="GO:0007059">
    <property type="term" value="P:chromosome segregation"/>
    <property type="evidence" value="ECO:0007669"/>
    <property type="project" value="UniProtKB-UniRule"/>
</dbReference>
<dbReference type="NCBIfam" id="TIGR02224">
    <property type="entry name" value="recomb_XerC"/>
    <property type="match status" value="1"/>
</dbReference>
<evidence type="ECO:0000256" key="8">
    <source>
        <dbReference type="ARBA" id="ARBA00023125"/>
    </source>
</evidence>
<dbReference type="GO" id="GO:0006313">
    <property type="term" value="P:DNA transposition"/>
    <property type="evidence" value="ECO:0007669"/>
    <property type="project" value="UniProtKB-UniRule"/>
</dbReference>
<dbReference type="PROSITE" id="PS51900">
    <property type="entry name" value="CB"/>
    <property type="match status" value="1"/>
</dbReference>
<feature type="active site" evidence="11">
    <location>
        <position position="266"/>
    </location>
</feature>
<dbReference type="GO" id="GO:0009037">
    <property type="term" value="F:tyrosine-based site-specific recombinase activity"/>
    <property type="evidence" value="ECO:0007669"/>
    <property type="project" value="UniProtKB-UniRule"/>
</dbReference>
<evidence type="ECO:0000256" key="3">
    <source>
        <dbReference type="ARBA" id="ARBA00015804"/>
    </source>
</evidence>
<comment type="subunit">
    <text evidence="11">Forms a cyclic heterotetrameric complex composed of two molecules of XerC and two molecules of XerD.</text>
</comment>
<dbReference type="InterPro" id="IPR010998">
    <property type="entry name" value="Integrase_recombinase_N"/>
</dbReference>
<dbReference type="InterPro" id="IPR023009">
    <property type="entry name" value="Tyrosine_recombinase_XerC/XerD"/>
</dbReference>
<dbReference type="GO" id="GO:0051301">
    <property type="term" value="P:cell division"/>
    <property type="evidence" value="ECO:0007669"/>
    <property type="project" value="UniProtKB-UniRule"/>
</dbReference>
<evidence type="ECO:0000256" key="5">
    <source>
        <dbReference type="ARBA" id="ARBA00022618"/>
    </source>
</evidence>
<evidence type="ECO:0000256" key="6">
    <source>
        <dbReference type="ARBA" id="ARBA00022829"/>
    </source>
</evidence>
<keyword evidence="9 11" id="KW-0233">DNA recombination</keyword>
<dbReference type="InterPro" id="IPR013762">
    <property type="entry name" value="Integrase-like_cat_sf"/>
</dbReference>
<evidence type="ECO:0000256" key="1">
    <source>
        <dbReference type="ARBA" id="ARBA00004496"/>
    </source>
</evidence>
<feature type="active site" evidence="11">
    <location>
        <position position="240"/>
    </location>
</feature>
<keyword evidence="8 11" id="KW-0238">DNA-binding</keyword>
<dbReference type="CDD" id="cd00798">
    <property type="entry name" value="INT_XerDC_C"/>
    <property type="match status" value="1"/>
</dbReference>
<dbReference type="GO" id="GO:0005737">
    <property type="term" value="C:cytoplasm"/>
    <property type="evidence" value="ECO:0007669"/>
    <property type="project" value="UniProtKB-SubCell"/>
</dbReference>
<keyword evidence="7 11" id="KW-0229">DNA integration</keyword>
<dbReference type="InterPro" id="IPR004107">
    <property type="entry name" value="Integrase_SAM-like_N"/>
</dbReference>
<comment type="function">
    <text evidence="11">Site-specific tyrosine recombinase, which acts by catalyzing the cutting and rejoining of the recombining DNA molecules. The XerC-XerD complex is essential to convert dimers of the bacterial chromosome into monomers to permit their segregation at cell division. It also contributes to the segregational stability of plasmids.</text>
</comment>
<dbReference type="OrthoDB" id="9801717at2"/>
<keyword evidence="15" id="KW-1185">Reference proteome</keyword>
<dbReference type="Gene3D" id="1.10.150.130">
    <property type="match status" value="1"/>
</dbReference>
<feature type="active site" description="O-(3'-phospho-DNA)-tyrosine intermediate" evidence="11">
    <location>
        <position position="275"/>
    </location>
</feature>
<dbReference type="GO" id="GO:0003677">
    <property type="term" value="F:DNA binding"/>
    <property type="evidence" value="ECO:0007669"/>
    <property type="project" value="UniProtKB-UniRule"/>
</dbReference>
<reference evidence="14 15" key="1">
    <citation type="submission" date="2018-09" db="EMBL/GenBank/DDBJ databases">
        <title>Phylogeny of the Shewanellaceae, and recommendation for two new genera, Pseudoshewanella and Parashewanella.</title>
        <authorList>
            <person name="Wang G."/>
        </authorList>
    </citation>
    <scope>NUCLEOTIDE SEQUENCE [LARGE SCALE GENOMIC DNA]</scope>
    <source>
        <strain evidence="14 15">C51</strain>
    </source>
</reference>
<dbReference type="HAMAP" id="MF_01808">
    <property type="entry name" value="Recomb_XerC_XerD"/>
    <property type="match status" value="1"/>
</dbReference>
<feature type="active site" evidence="11">
    <location>
        <position position="243"/>
    </location>
</feature>
<dbReference type="InterPro" id="IPR050090">
    <property type="entry name" value="Tyrosine_recombinase_XerCD"/>
</dbReference>
<dbReference type="Proteomes" id="UP000281474">
    <property type="component" value="Unassembled WGS sequence"/>
</dbReference>
<comment type="subcellular location">
    <subcellularLocation>
        <location evidence="1 11">Cytoplasm</location>
    </subcellularLocation>
</comment>
<proteinExistence type="inferred from homology"/>
<evidence type="ECO:0000256" key="11">
    <source>
        <dbReference type="HAMAP-Rule" id="MF_01808"/>
    </source>
</evidence>
<sequence length="299" mass="34201">MAQPTNNDIEKDFERYLRSERRLSSYTCRNYLRELRRFKALQSQEQAWQKLTPDNLQSLLAKLHRQGLSPRSIALSLSSIKQLYQFLLQKSIITTDPSVLLRAPKQNKPLPKNLDVDSIQHLVDINLDDPLAVRDKAIMELFYSSGLRLAELAGLNIDDFSDHLKQVTVIGKGGKMRLLPVGSKAVEALQNWFAIRESIHTEDLAVFVTQKGKRLSHRSIQTRLNKWAQQQGLSNKVHPHKLRHSFATHMLEASSDLRAVQELLGHADLSTTQIYTSLDFQHLANVYDGAHPRAKRKEK</sequence>
<protein>
    <recommendedName>
        <fullName evidence="3 11">Tyrosine recombinase XerC</fullName>
    </recommendedName>
</protein>